<dbReference type="SUPFAM" id="SSF64376">
    <property type="entry name" value="YlxR-like"/>
    <property type="match status" value="1"/>
</dbReference>
<protein>
    <submittedName>
        <fullName evidence="2">DUF448 domain-containing protein</fullName>
    </submittedName>
</protein>
<dbReference type="AlphaFoldDB" id="A0A552U8V5"/>
<dbReference type="SUPFAM" id="SSF55315">
    <property type="entry name" value="L30e-like"/>
    <property type="match status" value="1"/>
</dbReference>
<proteinExistence type="predicted"/>
<gene>
    <name evidence="2" type="ORF">FMM06_13210</name>
</gene>
<dbReference type="Gene3D" id="3.30.1330.30">
    <property type="match status" value="1"/>
</dbReference>
<dbReference type="RefSeq" id="WP_144237848.1">
    <property type="nucleotide sequence ID" value="NZ_VJWA01000002.1"/>
</dbReference>
<feature type="domain" description="YlxR" evidence="1">
    <location>
        <begin position="8"/>
        <end position="72"/>
    </location>
</feature>
<dbReference type="EMBL" id="VJWA01000002">
    <property type="protein sequence ID" value="TRW14642.1"/>
    <property type="molecule type" value="Genomic_DNA"/>
</dbReference>
<dbReference type="Proteomes" id="UP000317894">
    <property type="component" value="Unassembled WGS sequence"/>
</dbReference>
<dbReference type="Gene3D" id="3.30.1230.10">
    <property type="entry name" value="YlxR-like"/>
    <property type="match status" value="1"/>
</dbReference>
<dbReference type="InterPro" id="IPR029064">
    <property type="entry name" value="Ribosomal_eL30-like_sf"/>
</dbReference>
<evidence type="ECO:0000313" key="3">
    <source>
        <dbReference type="Proteomes" id="UP000317894"/>
    </source>
</evidence>
<dbReference type="InterPro" id="IPR007393">
    <property type="entry name" value="YlxR_dom"/>
</dbReference>
<dbReference type="PANTHER" id="PTHR34215">
    <property type="entry name" value="BLL0784 PROTEIN"/>
    <property type="match status" value="1"/>
</dbReference>
<evidence type="ECO:0000259" key="1">
    <source>
        <dbReference type="Pfam" id="PF04296"/>
    </source>
</evidence>
<name>A0A552U8V5_9SPHN</name>
<sequence length="219" mass="22984">MSKDEPERRCIISGEHGGRADLIRLALDADGAVAPDLGAKAPGRGAWVTPDRDLIATALAKGKLRGALIRAFKTQDIAVPDDLVARIDTGLERRVFDTLGLANKAGTLIWGGERIGDALLAGRVKLLIHASDAAADGLEKIRRKARGTAAITLPVTRERLSLALGRENVVHAAVCDSAAAARVMAAVDRWLAFSGLGEVIDDAAADSPSPQDEGFQVQA</sequence>
<keyword evidence="3" id="KW-1185">Reference proteome</keyword>
<evidence type="ECO:0000313" key="2">
    <source>
        <dbReference type="EMBL" id="TRW14642.1"/>
    </source>
</evidence>
<organism evidence="2 3">
    <name type="scientific">Glacieibacterium frigidum</name>
    <dbReference type="NCBI Taxonomy" id="2593303"/>
    <lineage>
        <taxon>Bacteria</taxon>
        <taxon>Pseudomonadati</taxon>
        <taxon>Pseudomonadota</taxon>
        <taxon>Alphaproteobacteria</taxon>
        <taxon>Sphingomonadales</taxon>
        <taxon>Sphingosinicellaceae</taxon>
        <taxon>Glacieibacterium</taxon>
    </lineage>
</organism>
<accession>A0A552U8V5</accession>
<dbReference type="InterPro" id="IPR037465">
    <property type="entry name" value="YlxR"/>
</dbReference>
<dbReference type="OrthoDB" id="9799836at2"/>
<comment type="caution">
    <text evidence="2">The sequence shown here is derived from an EMBL/GenBank/DDBJ whole genome shotgun (WGS) entry which is preliminary data.</text>
</comment>
<dbReference type="InterPro" id="IPR035931">
    <property type="entry name" value="YlxR-like_sf"/>
</dbReference>
<dbReference type="PANTHER" id="PTHR34215:SF1">
    <property type="entry name" value="YLXR DOMAIN-CONTAINING PROTEIN"/>
    <property type="match status" value="1"/>
</dbReference>
<dbReference type="Pfam" id="PF04296">
    <property type="entry name" value="YlxR"/>
    <property type="match status" value="1"/>
</dbReference>
<reference evidence="2 3" key="1">
    <citation type="submission" date="2019-07" db="EMBL/GenBank/DDBJ databases">
        <title>Novel species isolated from glacier.</title>
        <authorList>
            <person name="Liu Q."/>
            <person name="Xin Y.-H."/>
        </authorList>
    </citation>
    <scope>NUCLEOTIDE SEQUENCE [LARGE SCALE GENOMIC DNA]</scope>
    <source>
        <strain evidence="2 3">LB1R16</strain>
    </source>
</reference>